<evidence type="ECO:0000256" key="4">
    <source>
        <dbReference type="RuleBase" id="RU004514"/>
    </source>
</evidence>
<dbReference type="FunFam" id="3.20.20.10:FF:000018">
    <property type="entry name" value="Pyridoxal phosphate homeostasis protein"/>
    <property type="match status" value="1"/>
</dbReference>
<comment type="cofactor">
    <cofactor evidence="3">
        <name>pyridoxal 5'-phosphate</name>
        <dbReference type="ChEBI" id="CHEBI:597326"/>
    </cofactor>
</comment>
<proteinExistence type="inferred from homology"/>
<dbReference type="Proteomes" id="UP000317593">
    <property type="component" value="Unassembled WGS sequence"/>
</dbReference>
<dbReference type="CDD" id="cd00635">
    <property type="entry name" value="PLPDE_III_YBL036c_like"/>
    <property type="match status" value="1"/>
</dbReference>
<dbReference type="GO" id="GO:0030170">
    <property type="term" value="F:pyridoxal phosphate binding"/>
    <property type="evidence" value="ECO:0007669"/>
    <property type="project" value="UniProtKB-UniRule"/>
</dbReference>
<organism evidence="6 7">
    <name type="scientific">Fodinibius sediminis</name>
    <dbReference type="NCBI Taxonomy" id="1214077"/>
    <lineage>
        <taxon>Bacteria</taxon>
        <taxon>Pseudomonadati</taxon>
        <taxon>Balneolota</taxon>
        <taxon>Balneolia</taxon>
        <taxon>Balneolales</taxon>
        <taxon>Balneolaceae</taxon>
        <taxon>Fodinibius</taxon>
    </lineage>
</organism>
<accession>A0A521EQM7</accession>
<protein>
    <recommendedName>
        <fullName evidence="2">Pyridoxal phosphate homeostasis protein</fullName>
        <shortName evidence="2">PLP homeostasis protein</shortName>
    </recommendedName>
</protein>
<gene>
    <name evidence="6" type="ORF">SAMN06265218_11831</name>
</gene>
<dbReference type="Pfam" id="PF01168">
    <property type="entry name" value="Ala_racemase_N"/>
    <property type="match status" value="1"/>
</dbReference>
<dbReference type="PANTHER" id="PTHR10146:SF14">
    <property type="entry name" value="PYRIDOXAL PHOSPHATE HOMEOSTASIS PROTEIN"/>
    <property type="match status" value="1"/>
</dbReference>
<sequence>MSEFDSLQKNINSIKNRIENACLKVDRNPNNIQLIPVTKTVETDRILQVVRMGYPAIAENRVQEARRKIKQMGQTAEQLEWHFVGHLQSNKVNKVVRFASMVQSIDRMKIAEKMNRRLNKVGKQMDVLIQVNVSGEESKYGLAPDNTLAFIEECAKLDHLNIKGLMTIGLFSDDWPKVRQGFRELRRLQGKITALQIDHVQMQYLSMGMTNDFEIAIEEGANMIRIGRGIFGERMHPDSYYWPGINEAKSHHQNTRNN</sequence>
<dbReference type="RefSeq" id="WP_142715689.1">
    <property type="nucleotide sequence ID" value="NZ_FXTH01000018.1"/>
</dbReference>
<evidence type="ECO:0000313" key="7">
    <source>
        <dbReference type="Proteomes" id="UP000317593"/>
    </source>
</evidence>
<dbReference type="PIRSF" id="PIRSF004848">
    <property type="entry name" value="YBL036c_PLPDEIII"/>
    <property type="match status" value="1"/>
</dbReference>
<dbReference type="PANTHER" id="PTHR10146">
    <property type="entry name" value="PROLINE SYNTHETASE CO-TRANSCRIBED BACTERIAL HOMOLOG PROTEIN"/>
    <property type="match status" value="1"/>
</dbReference>
<keyword evidence="1 2" id="KW-0663">Pyridoxal phosphate</keyword>
<dbReference type="NCBIfam" id="TIGR00044">
    <property type="entry name" value="YggS family pyridoxal phosphate-dependent enzyme"/>
    <property type="match status" value="1"/>
</dbReference>
<dbReference type="InterPro" id="IPR029066">
    <property type="entry name" value="PLP-binding_barrel"/>
</dbReference>
<dbReference type="PROSITE" id="PS01211">
    <property type="entry name" value="UPF0001"/>
    <property type="match status" value="1"/>
</dbReference>
<dbReference type="OrthoDB" id="9804072at2"/>
<comment type="similarity">
    <text evidence="2 4">Belongs to the pyridoxal phosphate-binding protein YggS/PROSC family.</text>
</comment>
<keyword evidence="7" id="KW-1185">Reference proteome</keyword>
<feature type="modified residue" description="N6-(pyridoxal phosphate)lysine" evidence="2 3">
    <location>
        <position position="39"/>
    </location>
</feature>
<name>A0A521EQM7_9BACT</name>
<dbReference type="InterPro" id="IPR011078">
    <property type="entry name" value="PyrdxlP_homeostasis"/>
</dbReference>
<evidence type="ECO:0000256" key="2">
    <source>
        <dbReference type="HAMAP-Rule" id="MF_02087"/>
    </source>
</evidence>
<dbReference type="SUPFAM" id="SSF51419">
    <property type="entry name" value="PLP-binding barrel"/>
    <property type="match status" value="1"/>
</dbReference>
<evidence type="ECO:0000256" key="1">
    <source>
        <dbReference type="ARBA" id="ARBA00022898"/>
    </source>
</evidence>
<dbReference type="HAMAP" id="MF_02087">
    <property type="entry name" value="PLP_homeostasis"/>
    <property type="match status" value="1"/>
</dbReference>
<comment type="function">
    <text evidence="2">Pyridoxal 5'-phosphate (PLP)-binding protein, which is involved in PLP homeostasis.</text>
</comment>
<evidence type="ECO:0000256" key="3">
    <source>
        <dbReference type="PIRSR" id="PIRSR004848-1"/>
    </source>
</evidence>
<dbReference type="Gene3D" id="3.20.20.10">
    <property type="entry name" value="Alanine racemase"/>
    <property type="match status" value="1"/>
</dbReference>
<evidence type="ECO:0000313" key="6">
    <source>
        <dbReference type="EMBL" id="SMO86192.1"/>
    </source>
</evidence>
<evidence type="ECO:0000259" key="5">
    <source>
        <dbReference type="Pfam" id="PF01168"/>
    </source>
</evidence>
<feature type="domain" description="Alanine racemase N-terminal" evidence="5">
    <location>
        <begin position="12"/>
        <end position="233"/>
    </location>
</feature>
<dbReference type="EMBL" id="FXTH01000018">
    <property type="protein sequence ID" value="SMO86192.1"/>
    <property type="molecule type" value="Genomic_DNA"/>
</dbReference>
<dbReference type="InterPro" id="IPR001608">
    <property type="entry name" value="Ala_racemase_N"/>
</dbReference>
<reference evidence="6 7" key="1">
    <citation type="submission" date="2017-05" db="EMBL/GenBank/DDBJ databases">
        <authorList>
            <person name="Varghese N."/>
            <person name="Submissions S."/>
        </authorList>
    </citation>
    <scope>NUCLEOTIDE SEQUENCE [LARGE SCALE GENOMIC DNA]</scope>
    <source>
        <strain evidence="6 7">DSM 21194</strain>
    </source>
</reference>
<dbReference type="AlphaFoldDB" id="A0A521EQM7"/>